<accession>A0ABR3PZ86</accession>
<evidence type="ECO:0000313" key="4">
    <source>
        <dbReference type="EMBL" id="KAL1407755.1"/>
    </source>
</evidence>
<organism evidence="4 5">
    <name type="scientific">Vanrija albida</name>
    <dbReference type="NCBI Taxonomy" id="181172"/>
    <lineage>
        <taxon>Eukaryota</taxon>
        <taxon>Fungi</taxon>
        <taxon>Dikarya</taxon>
        <taxon>Basidiomycota</taxon>
        <taxon>Agaricomycotina</taxon>
        <taxon>Tremellomycetes</taxon>
        <taxon>Trichosporonales</taxon>
        <taxon>Trichosporonaceae</taxon>
        <taxon>Vanrija</taxon>
    </lineage>
</organism>
<dbReference type="SUPFAM" id="SSF52540">
    <property type="entry name" value="P-loop containing nucleoside triphosphate hydrolases"/>
    <property type="match status" value="1"/>
</dbReference>
<protein>
    <submittedName>
        <fullName evidence="4">ATPase</fullName>
        <ecNumber evidence="4">3.6.4.7</ecNumber>
    </submittedName>
</protein>
<dbReference type="GO" id="GO:0016787">
    <property type="term" value="F:hydrolase activity"/>
    <property type="evidence" value="ECO:0007669"/>
    <property type="project" value="UniProtKB-KW"/>
</dbReference>
<dbReference type="InterPro" id="IPR027417">
    <property type="entry name" value="P-loop_NTPase"/>
</dbReference>
<dbReference type="InterPro" id="IPR005654">
    <property type="entry name" value="ATPase_AFG1-like"/>
</dbReference>
<evidence type="ECO:0000313" key="5">
    <source>
        <dbReference type="Proteomes" id="UP001565368"/>
    </source>
</evidence>
<dbReference type="EC" id="3.6.4.7" evidence="4"/>
<keyword evidence="2" id="KW-0547">Nucleotide-binding</keyword>
<dbReference type="NCBIfam" id="NF040713">
    <property type="entry name" value="ZapE"/>
    <property type="match status" value="1"/>
</dbReference>
<dbReference type="PANTHER" id="PTHR12169">
    <property type="entry name" value="ATPASE N2B"/>
    <property type="match status" value="1"/>
</dbReference>
<keyword evidence="4" id="KW-0378">Hydrolase</keyword>
<evidence type="ECO:0000256" key="2">
    <source>
        <dbReference type="ARBA" id="ARBA00022741"/>
    </source>
</evidence>
<dbReference type="PANTHER" id="PTHR12169:SF6">
    <property type="entry name" value="AFG1-LIKE ATPASE"/>
    <property type="match status" value="1"/>
</dbReference>
<name>A0ABR3PZ86_9TREE</name>
<keyword evidence="5" id="KW-1185">Reference proteome</keyword>
<dbReference type="GeneID" id="95988232"/>
<reference evidence="4 5" key="1">
    <citation type="submission" date="2023-08" db="EMBL/GenBank/DDBJ databases">
        <title>Annotated Genome Sequence of Vanrija albida AlHP1.</title>
        <authorList>
            <person name="Herzog R."/>
        </authorList>
    </citation>
    <scope>NUCLEOTIDE SEQUENCE [LARGE SCALE GENOMIC DNA]</scope>
    <source>
        <strain evidence="4 5">AlHP1</strain>
    </source>
</reference>
<dbReference type="Pfam" id="PF03969">
    <property type="entry name" value="AFG1_ATPase"/>
    <property type="match status" value="1"/>
</dbReference>
<proteinExistence type="inferred from homology"/>
<dbReference type="EMBL" id="JBBXJM010000005">
    <property type="protein sequence ID" value="KAL1407755.1"/>
    <property type="molecule type" value="Genomic_DNA"/>
</dbReference>
<keyword evidence="3" id="KW-0067">ATP-binding</keyword>
<dbReference type="Gene3D" id="3.40.50.300">
    <property type="entry name" value="P-loop containing nucleotide triphosphate hydrolases"/>
    <property type="match status" value="1"/>
</dbReference>
<comment type="caution">
    <text evidence="4">The sequence shown here is derived from an EMBL/GenBank/DDBJ whole genome shotgun (WGS) entry which is preliminary data.</text>
</comment>
<comment type="similarity">
    <text evidence="1">Belongs to the AFG1 ATPase family.</text>
</comment>
<sequence>MSTRQLVAGVARAARPAYAHARAAPLRLVTPATARPALPSSSSPRALHTSRRLLKEPDAPQADPPIQTTAEVERKLHDAEAAASFNDPMTRYEFLVNEGILRADPHQKNMVKKLQRLWNDLKDYDPGEIPELTTEVEPSLFGKFFTRKTATHEPTIPLDEIPKGLYLYGSVGTGKTMLMDLFYSTLPSQFQPTGKYKATRIHFHAFMIEVQKRQHEVTARYERDGQGKRDALPEVARSIAKEGRVLCFDEFQVTDIVTAMLLRGLFERLLDYGVVCFITSNRHPDELYINGIQRESFIPAIELIKERFEVVDLNSGTDYRKLPRTITHVYYSPLNEETRNEMDKLFHALTQADKDPEIKIGRKLSLWGRELRVPESSGHVARFTFDDLCNKPLSAADYLTITGKFSTVFVEDMPKLTLNERDQARRFITFIDACYENKTKLFISSAKPIYTIFSDEGGSTVDVEQMKHVMEELGISQDVMTSSSLFSSDEELFAFARCVSRLTQMSTKEWADESARAHPM</sequence>
<gene>
    <name evidence="4" type="primary">AFG1</name>
    <name evidence="4" type="ORF">Q8F55_007189</name>
</gene>
<dbReference type="RefSeq" id="XP_069207699.1">
    <property type="nucleotide sequence ID" value="XM_069355628.1"/>
</dbReference>
<evidence type="ECO:0000256" key="3">
    <source>
        <dbReference type="ARBA" id="ARBA00022840"/>
    </source>
</evidence>
<evidence type="ECO:0000256" key="1">
    <source>
        <dbReference type="ARBA" id="ARBA00010322"/>
    </source>
</evidence>
<dbReference type="Proteomes" id="UP001565368">
    <property type="component" value="Unassembled WGS sequence"/>
</dbReference>